<keyword evidence="5" id="KW-0963">Cytoplasm</keyword>
<evidence type="ECO:0000256" key="3">
    <source>
        <dbReference type="ARBA" id="ARBA00006190"/>
    </source>
</evidence>
<evidence type="ECO:0000256" key="12">
    <source>
        <dbReference type="SAM" id="MobiDB-lite"/>
    </source>
</evidence>
<comment type="caution">
    <text evidence="14">The sequence shown here is derived from an EMBL/GenBank/DDBJ whole genome shotgun (WGS) entry which is preliminary data.</text>
</comment>
<accession>A0AAV2IEF2</accession>
<dbReference type="InterPro" id="IPR005024">
    <property type="entry name" value="Snf7_fam"/>
</dbReference>
<evidence type="ECO:0000256" key="7">
    <source>
        <dbReference type="ARBA" id="ARBA00023054"/>
    </source>
</evidence>
<dbReference type="PANTHER" id="PTHR22761:SF21">
    <property type="entry name" value="CHARGED MULTIVESICULAR BODY PROTEIN 7"/>
    <property type="match status" value="1"/>
</dbReference>
<dbReference type="PANTHER" id="PTHR22761">
    <property type="entry name" value="CHARGED MULTIVESICULAR BODY PROTEIN"/>
    <property type="match status" value="1"/>
</dbReference>
<dbReference type="GO" id="GO:0005635">
    <property type="term" value="C:nuclear envelope"/>
    <property type="evidence" value="ECO:0007669"/>
    <property type="project" value="UniProtKB-SubCell"/>
</dbReference>
<evidence type="ECO:0000256" key="9">
    <source>
        <dbReference type="ARBA" id="ARBA00041077"/>
    </source>
</evidence>
<proteinExistence type="inferred from homology"/>
<organism evidence="14 15">
    <name type="scientific">Lymnaea stagnalis</name>
    <name type="common">Great pond snail</name>
    <name type="synonym">Helix stagnalis</name>
    <dbReference type="NCBI Taxonomy" id="6523"/>
    <lineage>
        <taxon>Eukaryota</taxon>
        <taxon>Metazoa</taxon>
        <taxon>Spiralia</taxon>
        <taxon>Lophotrochozoa</taxon>
        <taxon>Mollusca</taxon>
        <taxon>Gastropoda</taxon>
        <taxon>Heterobranchia</taxon>
        <taxon>Euthyneura</taxon>
        <taxon>Panpulmonata</taxon>
        <taxon>Hygrophila</taxon>
        <taxon>Lymnaeoidea</taxon>
        <taxon>Lymnaeidae</taxon>
        <taxon>Lymnaea</taxon>
    </lineage>
</organism>
<dbReference type="Pfam" id="PF03357">
    <property type="entry name" value="Snf7"/>
    <property type="match status" value="1"/>
</dbReference>
<dbReference type="Proteomes" id="UP001497497">
    <property type="component" value="Unassembled WGS sequence"/>
</dbReference>
<keyword evidence="8" id="KW-0539">Nucleus</keyword>
<name>A0AAV2IEF2_LYMST</name>
<feature type="region of interest" description="Disordered" evidence="12">
    <location>
        <begin position="380"/>
        <end position="442"/>
    </location>
</feature>
<evidence type="ECO:0000259" key="13">
    <source>
        <dbReference type="Pfam" id="PF25239"/>
    </source>
</evidence>
<feature type="coiled-coil region" evidence="11">
    <location>
        <begin position="222"/>
        <end position="256"/>
    </location>
</feature>
<evidence type="ECO:0000256" key="4">
    <source>
        <dbReference type="ARBA" id="ARBA00022448"/>
    </source>
</evidence>
<comment type="similarity">
    <text evidence="3">Belongs to the SNF7 family.</text>
</comment>
<dbReference type="GO" id="GO:0000815">
    <property type="term" value="C:ESCRT III complex"/>
    <property type="evidence" value="ECO:0007669"/>
    <property type="project" value="TreeGrafter"/>
</dbReference>
<dbReference type="InterPro" id="IPR057471">
    <property type="entry name" value="CHMP7_WHD"/>
</dbReference>
<comment type="subcellular location">
    <subcellularLocation>
        <location evidence="2">Cytoplasm</location>
    </subcellularLocation>
    <subcellularLocation>
        <location evidence="1">Nucleus envelope</location>
    </subcellularLocation>
</comment>
<evidence type="ECO:0000256" key="10">
    <source>
        <dbReference type="ARBA" id="ARBA00041629"/>
    </source>
</evidence>
<evidence type="ECO:0000256" key="2">
    <source>
        <dbReference type="ARBA" id="ARBA00004496"/>
    </source>
</evidence>
<evidence type="ECO:0000256" key="1">
    <source>
        <dbReference type="ARBA" id="ARBA00004259"/>
    </source>
</evidence>
<evidence type="ECO:0000256" key="6">
    <source>
        <dbReference type="ARBA" id="ARBA00022927"/>
    </source>
</evidence>
<dbReference type="EMBL" id="CAXITT010000624">
    <property type="protein sequence ID" value="CAL1544477.1"/>
    <property type="molecule type" value="Genomic_DNA"/>
</dbReference>
<protein>
    <recommendedName>
        <fullName evidence="9">Charged multivesicular body protein 7</fullName>
    </recommendedName>
    <alternativeName>
        <fullName evidence="10">Chromatin-modifying protein 7</fullName>
    </alternativeName>
</protein>
<dbReference type="GO" id="GO:0032511">
    <property type="term" value="P:late endosome to vacuole transport via multivesicular body sorting pathway"/>
    <property type="evidence" value="ECO:0007669"/>
    <property type="project" value="TreeGrafter"/>
</dbReference>
<keyword evidence="4" id="KW-0813">Transport</keyword>
<sequence length="442" mass="50416">MALSEKAFLPPELEDDQQAAVLYSPFRDKSLNPNSWNRKMKFWENWLSKIALERQCLTFDLNLLPSMFERKGITPKCFATVIEELAKTGRVKSIEEFKKSNSWLSWGFNTLVKQPLTWSVGRLVGSSTANKATLYVWPEVVKKISEQLLADLQASMANEMTSNLLSVAELRNHHKLSIRSDEEFELILTQLQHDRKIVLRETEEKEMIVKFCKQDATKVENILDFELQVYQIQKTLKKLEKEIEDLSVRNERLVCEAKLYLREGKKAMALHSLRKKKSLLKTIERKSASLVNLQSIVEKIEDASTNEMVIKACEAGLMALKSLNNDLTVEKAEAIVDGVQEALENQDEINKILSTSSTSYDEDEDLEKDLDELLKDYGDKTKLDYSNQPGKHEKTEEIPLDAFQSLTLDDLGLPNVPSRSPSQSDHAPSTNDKQSGKLLYLS</sequence>
<dbReference type="GO" id="GO:0005771">
    <property type="term" value="C:multivesicular body"/>
    <property type="evidence" value="ECO:0007669"/>
    <property type="project" value="TreeGrafter"/>
</dbReference>
<evidence type="ECO:0000256" key="8">
    <source>
        <dbReference type="ARBA" id="ARBA00023242"/>
    </source>
</evidence>
<dbReference type="AlphaFoldDB" id="A0AAV2IEF2"/>
<feature type="domain" description="CHMP7 winged helix" evidence="13">
    <location>
        <begin position="141"/>
        <end position="212"/>
    </location>
</feature>
<dbReference type="GO" id="GO:0009898">
    <property type="term" value="C:cytoplasmic side of plasma membrane"/>
    <property type="evidence" value="ECO:0007669"/>
    <property type="project" value="TreeGrafter"/>
</dbReference>
<keyword evidence="15" id="KW-1185">Reference proteome</keyword>
<keyword evidence="7 11" id="KW-0175">Coiled coil</keyword>
<dbReference type="Gene3D" id="6.10.140.1230">
    <property type="match status" value="1"/>
</dbReference>
<dbReference type="Pfam" id="PF25239">
    <property type="entry name" value="WHD_CHMP7"/>
    <property type="match status" value="1"/>
</dbReference>
<evidence type="ECO:0000256" key="5">
    <source>
        <dbReference type="ARBA" id="ARBA00022490"/>
    </source>
</evidence>
<dbReference type="GO" id="GO:0006900">
    <property type="term" value="P:vesicle budding from membrane"/>
    <property type="evidence" value="ECO:0007669"/>
    <property type="project" value="TreeGrafter"/>
</dbReference>
<dbReference type="Pfam" id="PF25880">
    <property type="entry name" value="WHD_CHMP7_1st"/>
    <property type="match status" value="1"/>
</dbReference>
<dbReference type="GO" id="GO:0015031">
    <property type="term" value="P:protein transport"/>
    <property type="evidence" value="ECO:0007669"/>
    <property type="project" value="UniProtKB-KW"/>
</dbReference>
<keyword evidence="6" id="KW-0653">Protein transport</keyword>
<gene>
    <name evidence="14" type="ORF">GSLYS_00017990001</name>
</gene>
<evidence type="ECO:0000313" key="14">
    <source>
        <dbReference type="EMBL" id="CAL1544477.1"/>
    </source>
</evidence>
<evidence type="ECO:0000313" key="15">
    <source>
        <dbReference type="Proteomes" id="UP001497497"/>
    </source>
</evidence>
<reference evidence="14 15" key="1">
    <citation type="submission" date="2024-04" db="EMBL/GenBank/DDBJ databases">
        <authorList>
            <consortium name="Genoscope - CEA"/>
            <person name="William W."/>
        </authorList>
    </citation>
    <scope>NUCLEOTIDE SEQUENCE [LARGE SCALE GENOMIC DNA]</scope>
</reference>
<feature type="compositionally biased region" description="Polar residues" evidence="12">
    <location>
        <begin position="417"/>
        <end position="433"/>
    </location>
</feature>
<evidence type="ECO:0000256" key="11">
    <source>
        <dbReference type="SAM" id="Coils"/>
    </source>
</evidence>